<accession>A0ABU0GP90</accession>
<name>A0ABU0GP90_9CELL</name>
<feature type="transmembrane region" description="Helical" evidence="13">
    <location>
        <begin position="237"/>
        <end position="261"/>
    </location>
</feature>
<evidence type="ECO:0000256" key="11">
    <source>
        <dbReference type="ARBA" id="ARBA00033342"/>
    </source>
</evidence>
<feature type="transmembrane region" description="Helical" evidence="13">
    <location>
        <begin position="195"/>
        <end position="217"/>
    </location>
</feature>
<gene>
    <name evidence="16" type="ORF">JO380_002796</name>
</gene>
<dbReference type="PANTHER" id="PTHR12428">
    <property type="entry name" value="OXA1"/>
    <property type="match status" value="1"/>
</dbReference>
<evidence type="ECO:0000256" key="13">
    <source>
        <dbReference type="SAM" id="Phobius"/>
    </source>
</evidence>
<evidence type="ECO:0000256" key="14">
    <source>
        <dbReference type="SAM" id="SignalP"/>
    </source>
</evidence>
<protein>
    <recommendedName>
        <fullName evidence="3">Membrane protein insertase YidC</fullName>
    </recommendedName>
    <alternativeName>
        <fullName evidence="11">Foldase YidC</fullName>
    </alternativeName>
    <alternativeName>
        <fullName evidence="10">Membrane integrase YidC</fullName>
    </alternativeName>
    <alternativeName>
        <fullName evidence="9">Membrane protein YidC</fullName>
    </alternativeName>
</protein>
<dbReference type="InterPro" id="IPR028055">
    <property type="entry name" value="YidC/Oxa/ALB_C"/>
</dbReference>
<dbReference type="InterPro" id="IPR001708">
    <property type="entry name" value="YidC/ALB3/OXA1/COX18"/>
</dbReference>
<dbReference type="PANTHER" id="PTHR12428:SF65">
    <property type="entry name" value="CYTOCHROME C OXIDASE ASSEMBLY PROTEIN COX18, MITOCHONDRIAL"/>
    <property type="match status" value="1"/>
</dbReference>
<sequence length="292" mass="29894">MPFLVPFALPVAVPLGAPAAAPVAIPVVSTLVHPIRVLVEHVLVASHDVLTDLGLDPVGAAWSFAVVVLVVLVRVVLLPLVVRQVRGAHAMALVQPRLQQVQARYRGRTDPASRRALVAEQQALLGEAGASPLAGCLPALAQAPVLYALYLTLAGLGHDGGVGPLTGALAQQAGAATLWGAPLAGTLGAAASTGALVVGIVLAVVLCGGQALAGWLATRNRPPVDPEVPMARLTTTLPVVLPLVMAVAAVHVPLGVVLYWATSALWSVGQQLVVDRVLPHPGRAGRRAGRRV</sequence>
<keyword evidence="6 13" id="KW-0472">Membrane</keyword>
<feature type="domain" description="Membrane insertase YidC/Oxa/ALB C-terminal" evidence="15">
    <location>
        <begin position="62"/>
        <end position="275"/>
    </location>
</feature>
<feature type="signal peptide" evidence="14">
    <location>
        <begin position="1"/>
        <end position="19"/>
    </location>
</feature>
<comment type="subunit">
    <text evidence="8">Interacts with the Sec translocase complex via SecD. Specifically interacts with transmembrane segments of nascent integral membrane proteins during membrane integration.</text>
</comment>
<feature type="transmembrane region" description="Helical" evidence="13">
    <location>
        <begin position="60"/>
        <end position="82"/>
    </location>
</feature>
<comment type="similarity">
    <text evidence="2">Belongs to the OXA1/ALB3/YidC family. Type 1 subfamily.</text>
</comment>
<evidence type="ECO:0000256" key="2">
    <source>
        <dbReference type="ARBA" id="ARBA00010527"/>
    </source>
</evidence>
<dbReference type="EMBL" id="JAUSVM010000001">
    <property type="protein sequence ID" value="MDQ0426415.1"/>
    <property type="molecule type" value="Genomic_DNA"/>
</dbReference>
<reference evidence="16 17" key="1">
    <citation type="submission" date="2023-07" db="EMBL/GenBank/DDBJ databases">
        <title>Sequencing the genomes of 1000 actinobacteria strains.</title>
        <authorList>
            <person name="Klenk H.-P."/>
        </authorList>
    </citation>
    <scope>NUCLEOTIDE SEQUENCE [LARGE SCALE GENOMIC DNA]</scope>
    <source>
        <strain evidence="16 17">DSM 14785</strain>
    </source>
</reference>
<evidence type="ECO:0000256" key="1">
    <source>
        <dbReference type="ARBA" id="ARBA00004141"/>
    </source>
</evidence>
<keyword evidence="14" id="KW-0732">Signal</keyword>
<evidence type="ECO:0000256" key="5">
    <source>
        <dbReference type="ARBA" id="ARBA00022989"/>
    </source>
</evidence>
<evidence type="ECO:0000256" key="7">
    <source>
        <dbReference type="ARBA" id="ARBA00025034"/>
    </source>
</evidence>
<dbReference type="RefSeq" id="WP_070319969.1">
    <property type="nucleotide sequence ID" value="NZ_JAUSVM010000001.1"/>
</dbReference>
<evidence type="ECO:0000256" key="8">
    <source>
        <dbReference type="ARBA" id="ARBA00026028"/>
    </source>
</evidence>
<proteinExistence type="inferred from homology"/>
<dbReference type="NCBIfam" id="TIGR03592">
    <property type="entry name" value="yidC_oxa1_cterm"/>
    <property type="match status" value="1"/>
</dbReference>
<keyword evidence="4 12" id="KW-0812">Transmembrane</keyword>
<evidence type="ECO:0000313" key="16">
    <source>
        <dbReference type="EMBL" id="MDQ0426415.1"/>
    </source>
</evidence>
<evidence type="ECO:0000259" key="15">
    <source>
        <dbReference type="Pfam" id="PF02096"/>
    </source>
</evidence>
<organism evidence="16 17">
    <name type="scientific">Cellulomonas iranensis</name>
    <dbReference type="NCBI Taxonomy" id="76862"/>
    <lineage>
        <taxon>Bacteria</taxon>
        <taxon>Bacillati</taxon>
        <taxon>Actinomycetota</taxon>
        <taxon>Actinomycetes</taxon>
        <taxon>Micrococcales</taxon>
        <taxon>Cellulomonadaceae</taxon>
        <taxon>Cellulomonas</taxon>
    </lineage>
</organism>
<keyword evidence="5 13" id="KW-1133">Transmembrane helix</keyword>
<feature type="chain" id="PRO_5046982189" description="Membrane protein insertase YidC" evidence="14">
    <location>
        <begin position="20"/>
        <end position="292"/>
    </location>
</feature>
<evidence type="ECO:0000256" key="9">
    <source>
        <dbReference type="ARBA" id="ARBA00031538"/>
    </source>
</evidence>
<comment type="caution">
    <text evidence="16">The sequence shown here is derived from an EMBL/GenBank/DDBJ whole genome shotgun (WGS) entry which is preliminary data.</text>
</comment>
<comment type="function">
    <text evidence="7">Required for the insertion and/or proper folding and/or complex formation of integral membrane proteins into the membrane. Involved in integration of membrane proteins that insert both dependently and independently of the Sec translocase complex, as well as at least some lipoproteins. Aids folding of multispanning membrane proteins.</text>
</comment>
<evidence type="ECO:0000256" key="4">
    <source>
        <dbReference type="ARBA" id="ARBA00022692"/>
    </source>
</evidence>
<evidence type="ECO:0000256" key="6">
    <source>
        <dbReference type="ARBA" id="ARBA00023136"/>
    </source>
</evidence>
<evidence type="ECO:0000313" key="17">
    <source>
        <dbReference type="Proteomes" id="UP001240250"/>
    </source>
</evidence>
<comment type="subcellular location">
    <subcellularLocation>
        <location evidence="1 12">Membrane</location>
        <topology evidence="1 12">Multi-pass membrane protein</topology>
    </subcellularLocation>
</comment>
<evidence type="ECO:0000256" key="12">
    <source>
        <dbReference type="RuleBase" id="RU003945"/>
    </source>
</evidence>
<evidence type="ECO:0000256" key="10">
    <source>
        <dbReference type="ARBA" id="ARBA00033245"/>
    </source>
</evidence>
<keyword evidence="17" id="KW-1185">Reference proteome</keyword>
<dbReference type="Pfam" id="PF02096">
    <property type="entry name" value="60KD_IMP"/>
    <property type="match status" value="1"/>
</dbReference>
<dbReference type="Proteomes" id="UP001240250">
    <property type="component" value="Unassembled WGS sequence"/>
</dbReference>
<evidence type="ECO:0000256" key="3">
    <source>
        <dbReference type="ARBA" id="ARBA00015325"/>
    </source>
</evidence>